<evidence type="ECO:0000256" key="1">
    <source>
        <dbReference type="ARBA" id="ARBA00008931"/>
    </source>
</evidence>
<organism evidence="7 8">
    <name type="scientific">Crassostrea virginica</name>
    <name type="common">Eastern oyster</name>
    <dbReference type="NCBI Taxonomy" id="6565"/>
    <lineage>
        <taxon>Eukaryota</taxon>
        <taxon>Metazoa</taxon>
        <taxon>Spiralia</taxon>
        <taxon>Lophotrochozoa</taxon>
        <taxon>Mollusca</taxon>
        <taxon>Bivalvia</taxon>
        <taxon>Autobranchia</taxon>
        <taxon>Pteriomorphia</taxon>
        <taxon>Ostreida</taxon>
        <taxon>Ostreoidea</taxon>
        <taxon>Ostreidae</taxon>
        <taxon>Crassostrea</taxon>
    </lineage>
</organism>
<keyword evidence="2 6" id="KW-0689">Ribosomal protein</keyword>
<sequence>MSSILIPTNALWMIRSLTKPQCYVQTAAYMKLKTPKNYDHIEYPERRKLKMLEKVPHPIIKTSSNVAVQQKSEAKYCRGPEPIHNKLIYGQYGVQALDGGFLTFKHIENWRLFINFKLTNTMFARWRIDAPWKPVTKKGTGKRMGKGKSPISHYVTPVKAGRIIVELGGEIDYKQVYKMLRHVARQCPFEARIVSAEILEKEQQQEKWIAENNLNPFSYKYCAKNNFMGIKKDLSPYDLIWFGKY</sequence>
<evidence type="ECO:0000313" key="7">
    <source>
        <dbReference type="Proteomes" id="UP000694844"/>
    </source>
</evidence>
<dbReference type="AlphaFoldDB" id="A0A8B8EG06"/>
<dbReference type="GeneID" id="111134635"/>
<dbReference type="InterPro" id="IPR016180">
    <property type="entry name" value="Ribosomal_uL16_dom"/>
</dbReference>
<evidence type="ECO:0000256" key="6">
    <source>
        <dbReference type="RuleBase" id="RU004413"/>
    </source>
</evidence>
<reference evidence="8" key="1">
    <citation type="submission" date="2025-08" db="UniProtKB">
        <authorList>
            <consortium name="RefSeq"/>
        </authorList>
    </citation>
    <scope>IDENTIFICATION</scope>
    <source>
        <tissue evidence="8">Whole sample</tissue>
    </source>
</reference>
<evidence type="ECO:0000256" key="3">
    <source>
        <dbReference type="ARBA" id="ARBA00023274"/>
    </source>
</evidence>
<dbReference type="PRINTS" id="PR00060">
    <property type="entry name" value="RIBOSOMALL16"/>
</dbReference>
<dbReference type="InterPro" id="IPR000114">
    <property type="entry name" value="Ribosomal_uL16_bact-type"/>
</dbReference>
<dbReference type="PANTHER" id="PTHR12220:SF13">
    <property type="entry name" value="LARGE RIBOSOMAL SUBUNIT PROTEIN UL16M"/>
    <property type="match status" value="1"/>
</dbReference>
<evidence type="ECO:0000313" key="8">
    <source>
        <dbReference type="RefSeq" id="XP_022339567.1"/>
    </source>
</evidence>
<dbReference type="InterPro" id="IPR047873">
    <property type="entry name" value="Ribosomal_uL16"/>
</dbReference>
<protein>
    <recommendedName>
        <fullName evidence="4">Large ribosomal subunit protein uL16m</fullName>
    </recommendedName>
    <alternativeName>
        <fullName evidence="5">39S ribosomal protein L16, mitochondrial</fullName>
    </alternativeName>
</protein>
<accession>A0A8B8EG06</accession>
<dbReference type="Gene3D" id="3.90.1170.10">
    <property type="entry name" value="Ribosomal protein L10e/L16"/>
    <property type="match status" value="1"/>
</dbReference>
<dbReference type="SUPFAM" id="SSF54686">
    <property type="entry name" value="Ribosomal protein L16p/L10e"/>
    <property type="match status" value="1"/>
</dbReference>
<dbReference type="PANTHER" id="PTHR12220">
    <property type="entry name" value="50S/60S RIBOSOMAL PROTEIN L16"/>
    <property type="match status" value="1"/>
</dbReference>
<comment type="similarity">
    <text evidence="1 6">Belongs to the universal ribosomal protein uL16 family.</text>
</comment>
<dbReference type="GO" id="GO:0032543">
    <property type="term" value="P:mitochondrial translation"/>
    <property type="evidence" value="ECO:0007669"/>
    <property type="project" value="TreeGrafter"/>
</dbReference>
<evidence type="ECO:0000256" key="2">
    <source>
        <dbReference type="ARBA" id="ARBA00022980"/>
    </source>
</evidence>
<dbReference type="Proteomes" id="UP000694844">
    <property type="component" value="Chromosome 5"/>
</dbReference>
<dbReference type="RefSeq" id="XP_022339567.1">
    <property type="nucleotide sequence ID" value="XM_022483859.1"/>
</dbReference>
<dbReference type="Pfam" id="PF00252">
    <property type="entry name" value="Ribosomal_L16"/>
    <property type="match status" value="1"/>
</dbReference>
<name>A0A8B8EG06_CRAVI</name>
<gene>
    <name evidence="8" type="primary">LOC111134635</name>
</gene>
<evidence type="ECO:0000256" key="4">
    <source>
        <dbReference type="ARBA" id="ARBA00035302"/>
    </source>
</evidence>
<dbReference type="CDD" id="cd01433">
    <property type="entry name" value="Ribosomal_L16_L10e"/>
    <property type="match status" value="1"/>
</dbReference>
<keyword evidence="7" id="KW-1185">Reference proteome</keyword>
<proteinExistence type="inferred from homology"/>
<keyword evidence="3 6" id="KW-0687">Ribonucleoprotein</keyword>
<dbReference type="GO" id="GO:0005762">
    <property type="term" value="C:mitochondrial large ribosomal subunit"/>
    <property type="evidence" value="ECO:0007669"/>
    <property type="project" value="TreeGrafter"/>
</dbReference>
<dbReference type="GO" id="GO:0003735">
    <property type="term" value="F:structural constituent of ribosome"/>
    <property type="evidence" value="ECO:0007669"/>
    <property type="project" value="InterPro"/>
</dbReference>
<dbReference type="InterPro" id="IPR036920">
    <property type="entry name" value="Ribosomal_uL16_sf"/>
</dbReference>
<dbReference type="GO" id="GO:0019843">
    <property type="term" value="F:rRNA binding"/>
    <property type="evidence" value="ECO:0007669"/>
    <property type="project" value="InterPro"/>
</dbReference>
<evidence type="ECO:0000256" key="5">
    <source>
        <dbReference type="ARBA" id="ARBA00035440"/>
    </source>
</evidence>
<dbReference type="OrthoDB" id="268521at2759"/>
<dbReference type="KEGG" id="cvn:111134635"/>